<evidence type="ECO:0000259" key="7">
    <source>
        <dbReference type="SMART" id="SM00014"/>
    </source>
</evidence>
<dbReference type="InterPro" id="IPR043216">
    <property type="entry name" value="PAP-like"/>
</dbReference>
<gene>
    <name evidence="8" type="ORF">BB559_001626</name>
</gene>
<reference evidence="8 9" key="1">
    <citation type="journal article" date="2018" name="MBio">
        <title>Comparative Genomics Reveals the Core Gene Toolbox for the Fungus-Insect Symbiosis.</title>
        <authorList>
            <person name="Wang Y."/>
            <person name="Stata M."/>
            <person name="Wang W."/>
            <person name="Stajich J.E."/>
            <person name="White M.M."/>
            <person name="Moncalvo J.M."/>
        </authorList>
    </citation>
    <scope>NUCLEOTIDE SEQUENCE [LARGE SCALE GENOMIC DNA]</scope>
    <source>
        <strain evidence="8 9">AUS-77-4</strain>
    </source>
</reference>
<dbReference type="EMBL" id="MBFT01000082">
    <property type="protein sequence ID" value="PVU98372.1"/>
    <property type="molecule type" value="Genomic_DNA"/>
</dbReference>
<dbReference type="SUPFAM" id="SSF48317">
    <property type="entry name" value="Acid phosphatase/Vanadium-dependent haloperoxidase"/>
    <property type="match status" value="1"/>
</dbReference>
<evidence type="ECO:0000256" key="4">
    <source>
        <dbReference type="ARBA" id="ARBA00022989"/>
    </source>
</evidence>
<keyword evidence="5 6" id="KW-0472">Membrane</keyword>
<dbReference type="AlphaFoldDB" id="A0A2T9Z1A6"/>
<evidence type="ECO:0000313" key="8">
    <source>
        <dbReference type="EMBL" id="PVU98372.1"/>
    </source>
</evidence>
<evidence type="ECO:0000256" key="6">
    <source>
        <dbReference type="SAM" id="Phobius"/>
    </source>
</evidence>
<comment type="similarity">
    <text evidence="2">Belongs to the PA-phosphatase related phosphoesterase family.</text>
</comment>
<keyword evidence="4 6" id="KW-1133">Transmembrane helix</keyword>
<dbReference type="InterPro" id="IPR000326">
    <property type="entry name" value="PAP2/HPO"/>
</dbReference>
<feature type="domain" description="Phosphatidic acid phosphatase type 2/haloperoxidase" evidence="7">
    <location>
        <begin position="18"/>
        <end position="138"/>
    </location>
</feature>
<organism evidence="8 9">
    <name type="scientific">Furculomyces boomerangus</name>
    <dbReference type="NCBI Taxonomy" id="61424"/>
    <lineage>
        <taxon>Eukaryota</taxon>
        <taxon>Fungi</taxon>
        <taxon>Fungi incertae sedis</taxon>
        <taxon>Zoopagomycota</taxon>
        <taxon>Kickxellomycotina</taxon>
        <taxon>Harpellomycetes</taxon>
        <taxon>Harpellales</taxon>
        <taxon>Harpellaceae</taxon>
        <taxon>Furculomyces</taxon>
    </lineage>
</organism>
<dbReference type="CDD" id="cd03390">
    <property type="entry name" value="PAP2_containing_1_like"/>
    <property type="match status" value="1"/>
</dbReference>
<dbReference type="OrthoDB" id="10030083at2759"/>
<dbReference type="GO" id="GO:0006644">
    <property type="term" value="P:phospholipid metabolic process"/>
    <property type="evidence" value="ECO:0007669"/>
    <property type="project" value="InterPro"/>
</dbReference>
<keyword evidence="9" id="KW-1185">Reference proteome</keyword>
<sequence length="179" mass="20541">MAGRLRPDFISRCMPDIEKIKQIGGLGTNGALMDPQFGFYNRSICTNPDKWVYIDGMRSFPSGHSAVSFCGTLFLSLYLSSQLRIHDRKGYVYKLVLILMPIIFSVMVAVTRTTDYRHHWEDVIFGGFLGLFVAYFVYYMYFPGLSHPECDAPHNYRIEERDEDTSVGNEQIVQSPDNK</sequence>
<comment type="caution">
    <text evidence="8">The sequence shown here is derived from an EMBL/GenBank/DDBJ whole genome shotgun (WGS) entry which is preliminary data.</text>
</comment>
<dbReference type="Pfam" id="PF01569">
    <property type="entry name" value="PAP2"/>
    <property type="match status" value="1"/>
</dbReference>
<dbReference type="InterPro" id="IPR036938">
    <property type="entry name" value="PAP2/HPO_sf"/>
</dbReference>
<accession>A0A2T9Z1A6</accession>
<evidence type="ECO:0000256" key="1">
    <source>
        <dbReference type="ARBA" id="ARBA00004141"/>
    </source>
</evidence>
<evidence type="ECO:0000313" key="9">
    <source>
        <dbReference type="Proteomes" id="UP000245699"/>
    </source>
</evidence>
<dbReference type="GO" id="GO:0008195">
    <property type="term" value="F:phosphatidate phosphatase activity"/>
    <property type="evidence" value="ECO:0007669"/>
    <property type="project" value="TreeGrafter"/>
</dbReference>
<dbReference type="PANTHER" id="PTHR10165">
    <property type="entry name" value="LIPID PHOSPHATE PHOSPHATASE"/>
    <property type="match status" value="1"/>
</dbReference>
<feature type="transmembrane region" description="Helical" evidence="6">
    <location>
        <begin position="123"/>
        <end position="141"/>
    </location>
</feature>
<dbReference type="STRING" id="61424.A0A2T9Z1A6"/>
<name>A0A2T9Z1A6_9FUNG</name>
<feature type="transmembrane region" description="Helical" evidence="6">
    <location>
        <begin position="91"/>
        <end position="111"/>
    </location>
</feature>
<dbReference type="Gene3D" id="1.20.144.10">
    <property type="entry name" value="Phosphatidic acid phosphatase type 2/haloperoxidase"/>
    <property type="match status" value="1"/>
</dbReference>
<feature type="transmembrane region" description="Helical" evidence="6">
    <location>
        <begin position="60"/>
        <end position="79"/>
    </location>
</feature>
<keyword evidence="3 6" id="KW-0812">Transmembrane</keyword>
<evidence type="ECO:0000256" key="2">
    <source>
        <dbReference type="ARBA" id="ARBA00008816"/>
    </source>
</evidence>
<dbReference type="GO" id="GO:0016020">
    <property type="term" value="C:membrane"/>
    <property type="evidence" value="ECO:0007669"/>
    <property type="project" value="UniProtKB-SubCell"/>
</dbReference>
<evidence type="ECO:0000256" key="5">
    <source>
        <dbReference type="ARBA" id="ARBA00023136"/>
    </source>
</evidence>
<dbReference type="GO" id="GO:0046839">
    <property type="term" value="P:phospholipid dephosphorylation"/>
    <property type="evidence" value="ECO:0007669"/>
    <property type="project" value="TreeGrafter"/>
</dbReference>
<comment type="subcellular location">
    <subcellularLocation>
        <location evidence="1">Membrane</location>
        <topology evidence="1">Multi-pass membrane protein</topology>
    </subcellularLocation>
</comment>
<evidence type="ECO:0000256" key="3">
    <source>
        <dbReference type="ARBA" id="ARBA00022692"/>
    </source>
</evidence>
<protein>
    <recommendedName>
        <fullName evidence="7">Phosphatidic acid phosphatase type 2/haloperoxidase domain-containing protein</fullName>
    </recommendedName>
</protein>
<proteinExistence type="inferred from homology"/>
<dbReference type="PANTHER" id="PTHR10165:SF35">
    <property type="entry name" value="RE23632P"/>
    <property type="match status" value="1"/>
</dbReference>
<dbReference type="SMART" id="SM00014">
    <property type="entry name" value="acidPPc"/>
    <property type="match status" value="1"/>
</dbReference>
<dbReference type="Proteomes" id="UP000245699">
    <property type="component" value="Unassembled WGS sequence"/>
</dbReference>